<dbReference type="EMBL" id="NPBS01000020">
    <property type="protein sequence ID" value="PAF27251.1"/>
    <property type="molecule type" value="Genomic_DNA"/>
</dbReference>
<dbReference type="GO" id="GO:0003887">
    <property type="term" value="F:DNA-directed DNA polymerase activity"/>
    <property type="evidence" value="ECO:0007669"/>
    <property type="project" value="InterPro"/>
</dbReference>
<dbReference type="AlphaFoldDB" id="A0A268NXR5"/>
<dbReference type="Proteomes" id="UP000216133">
    <property type="component" value="Unassembled WGS sequence"/>
</dbReference>
<evidence type="ECO:0000313" key="5">
    <source>
        <dbReference type="Proteomes" id="UP000216133"/>
    </source>
</evidence>
<reference evidence="5 6" key="1">
    <citation type="submission" date="2017-07" db="EMBL/GenBank/DDBJ databases">
        <title>Isolation and whole genome analysis of endospore-forming bacteria from heroin.</title>
        <authorList>
            <person name="Kalinowski J."/>
            <person name="Ahrens B."/>
            <person name="Al-Dilaimi A."/>
            <person name="Winkler A."/>
            <person name="Wibberg D."/>
            <person name="Schleenbecker U."/>
            <person name="Ruckert C."/>
            <person name="Wolfel R."/>
            <person name="Grass G."/>
        </authorList>
    </citation>
    <scope>NUCLEOTIDE SEQUENCE [LARGE SCALE GENOMIC DNA]</scope>
    <source>
        <strain evidence="4 5">7523-2</strain>
        <strain evidence="3 6">7539</strain>
    </source>
</reference>
<dbReference type="GO" id="GO:0006270">
    <property type="term" value="P:DNA replication initiation"/>
    <property type="evidence" value="ECO:0007669"/>
    <property type="project" value="InterPro"/>
</dbReference>
<comment type="caution">
    <text evidence="3">The sequence shown here is derived from an EMBL/GenBank/DDBJ whole genome shotgun (WGS) entry which is preliminary data.</text>
</comment>
<dbReference type="InterPro" id="IPR036388">
    <property type="entry name" value="WH-like_DNA-bd_sf"/>
</dbReference>
<protein>
    <submittedName>
        <fullName evidence="3">RepB family plasmid replication initiator protein</fullName>
    </submittedName>
</protein>
<dbReference type="Gene3D" id="1.10.10.10">
    <property type="entry name" value="Winged helix-like DNA-binding domain superfamily/Winged helix DNA-binding domain"/>
    <property type="match status" value="2"/>
</dbReference>
<dbReference type="SUPFAM" id="SSF46785">
    <property type="entry name" value="Winged helix' DNA-binding domain"/>
    <property type="match status" value="2"/>
</dbReference>
<evidence type="ECO:0000313" key="3">
    <source>
        <dbReference type="EMBL" id="PAE87805.1"/>
    </source>
</evidence>
<dbReference type="InterPro" id="IPR000525">
    <property type="entry name" value="Initiator_Rep_WH1"/>
</dbReference>
<organism evidence="3 6">
    <name type="scientific">Shouchella clausii</name>
    <name type="common">Alkalihalobacillus clausii</name>
    <dbReference type="NCBI Taxonomy" id="79880"/>
    <lineage>
        <taxon>Bacteria</taxon>
        <taxon>Bacillati</taxon>
        <taxon>Bacillota</taxon>
        <taxon>Bacilli</taxon>
        <taxon>Bacillales</taxon>
        <taxon>Bacillaceae</taxon>
        <taxon>Shouchella</taxon>
    </lineage>
</organism>
<evidence type="ECO:0000313" key="4">
    <source>
        <dbReference type="EMBL" id="PAF27251.1"/>
    </source>
</evidence>
<gene>
    <name evidence="4" type="ORF">CHH61_04300</name>
    <name evidence="3" type="ORF">CHH72_16365</name>
</gene>
<accession>A0A268NXR5</accession>
<evidence type="ECO:0000313" key="6">
    <source>
        <dbReference type="Proteomes" id="UP000216207"/>
    </source>
</evidence>
<name>A0A268NXR5_SHOCL</name>
<evidence type="ECO:0000259" key="2">
    <source>
        <dbReference type="Pfam" id="PF01051"/>
    </source>
</evidence>
<dbReference type="Proteomes" id="UP000216207">
    <property type="component" value="Unassembled WGS sequence"/>
</dbReference>
<comment type="similarity">
    <text evidence="1">Belongs to the initiator RepB protein family.</text>
</comment>
<evidence type="ECO:0000256" key="1">
    <source>
        <dbReference type="ARBA" id="ARBA00038283"/>
    </source>
</evidence>
<dbReference type="InterPro" id="IPR036390">
    <property type="entry name" value="WH_DNA-bd_sf"/>
</dbReference>
<dbReference type="Pfam" id="PF21205">
    <property type="entry name" value="Rep3_C"/>
    <property type="match status" value="1"/>
</dbReference>
<dbReference type="Pfam" id="PF01051">
    <property type="entry name" value="Rep3_N"/>
    <property type="match status" value="1"/>
</dbReference>
<dbReference type="EMBL" id="NPCC01000028">
    <property type="protein sequence ID" value="PAE87805.1"/>
    <property type="molecule type" value="Genomic_DNA"/>
</dbReference>
<sequence>MNEQLSLLPTISSEETVNQANKLIETPQDLTMQEKRIIWVLASFIDEKDTNFRRQKIKIEEFAKVIGITSKNFYNVVEDTIEGLVGKTVTINEGDRRIVLSWLSSAVYHKGKGIVELEFSEMLRPYLLQLNQHMLRTSFKLRNVLALKSRYSGRMYELLKQYENKESRYYPIDEFRELLNVPEGTHQLYSKLKEKVILRAKKDLDAKTDITFELKEYKESRKVVGVSFVVSTNLSNIVSSAQQLPHVHSK</sequence>
<feature type="domain" description="Initiator Rep protein WH1" evidence="2">
    <location>
        <begin position="17"/>
        <end position="160"/>
    </location>
</feature>
<proteinExistence type="inferred from homology"/>
<dbReference type="RefSeq" id="WP_062750927.1">
    <property type="nucleotide sequence ID" value="NZ_NPBS01000020.1"/>
</dbReference>